<dbReference type="EMBL" id="AKWF02000044">
    <property type="protein sequence ID" value="EMO63674.1"/>
    <property type="molecule type" value="Genomic_DNA"/>
</dbReference>
<dbReference type="Gene3D" id="3.90.210.10">
    <property type="entry name" value="Heat-Labile Enterotoxin, subunit A"/>
    <property type="match status" value="1"/>
</dbReference>
<proteinExistence type="inferred from homology"/>
<dbReference type="InterPro" id="IPR011457">
    <property type="entry name" value="DUF1563"/>
</dbReference>
<keyword evidence="3" id="KW-0732">Signal</keyword>
<keyword evidence="5" id="KW-0843">Virulence</keyword>
<keyword evidence="4" id="KW-0260">Enterotoxin</keyword>
<dbReference type="Pfam" id="PF07599">
    <property type="entry name" value="DUF1563"/>
    <property type="match status" value="1"/>
</dbReference>
<accession>M6WER9</accession>
<dbReference type="GO" id="GO:0090729">
    <property type="term" value="F:toxin activity"/>
    <property type="evidence" value="ECO:0007669"/>
    <property type="project" value="UniProtKB-KW"/>
</dbReference>
<evidence type="ECO:0000313" key="7">
    <source>
        <dbReference type="EMBL" id="EMO63674.1"/>
    </source>
</evidence>
<dbReference type="SUPFAM" id="SSF56399">
    <property type="entry name" value="ADP-ribosylation"/>
    <property type="match status" value="1"/>
</dbReference>
<comment type="caution">
    <text evidence="7">The sequence shown here is derived from an EMBL/GenBank/DDBJ whole genome shotgun (WGS) entry which is preliminary data.</text>
</comment>
<protein>
    <submittedName>
        <fullName evidence="7">Heat-labile enterotoxin alpha chain</fullName>
    </submittedName>
</protein>
<keyword evidence="6" id="KW-1015">Disulfide bond</keyword>
<dbReference type="InterPro" id="IPR001144">
    <property type="entry name" value="Enterotoxin_A"/>
</dbReference>
<organism evidence="7 8">
    <name type="scientific">Leptospira borgpetersenii serovar Pomona str. 200901868</name>
    <dbReference type="NCBI Taxonomy" id="1192866"/>
    <lineage>
        <taxon>Bacteria</taxon>
        <taxon>Pseudomonadati</taxon>
        <taxon>Spirochaetota</taxon>
        <taxon>Spirochaetia</taxon>
        <taxon>Leptospirales</taxon>
        <taxon>Leptospiraceae</taxon>
        <taxon>Leptospira</taxon>
    </lineage>
</organism>
<evidence type="ECO:0000256" key="3">
    <source>
        <dbReference type="ARBA" id="ARBA00022729"/>
    </source>
</evidence>
<evidence type="ECO:0000256" key="1">
    <source>
        <dbReference type="ARBA" id="ARBA00009092"/>
    </source>
</evidence>
<keyword evidence="2" id="KW-0800">Toxin</keyword>
<reference evidence="7 8" key="1">
    <citation type="submission" date="2013-01" db="EMBL/GenBank/DDBJ databases">
        <authorList>
            <person name="Harkins D.M."/>
            <person name="Durkin A.S."/>
            <person name="Brinkac L.M."/>
            <person name="Haft D.H."/>
            <person name="Selengut J.D."/>
            <person name="Sanka R."/>
            <person name="DePew J."/>
            <person name="Purushe J."/>
            <person name="Picardeau M."/>
            <person name="Werts C."/>
            <person name="Goarant C."/>
            <person name="Vinetz J.M."/>
            <person name="Sutton G.G."/>
            <person name="Nierman W.C."/>
            <person name="Fouts D.E."/>
        </authorList>
    </citation>
    <scope>NUCLEOTIDE SEQUENCE [LARGE SCALE GENOMIC DNA]</scope>
    <source>
        <strain evidence="7 8">200901868</strain>
    </source>
</reference>
<evidence type="ECO:0000313" key="8">
    <source>
        <dbReference type="Proteomes" id="UP000012159"/>
    </source>
</evidence>
<dbReference type="AlphaFoldDB" id="M6WER9"/>
<dbReference type="Pfam" id="PF01375">
    <property type="entry name" value="Enterotoxin_a"/>
    <property type="match status" value="1"/>
</dbReference>
<evidence type="ECO:0000256" key="5">
    <source>
        <dbReference type="ARBA" id="ARBA00023026"/>
    </source>
</evidence>
<evidence type="ECO:0000256" key="6">
    <source>
        <dbReference type="ARBA" id="ARBA00023157"/>
    </source>
</evidence>
<name>M6WER9_LEPBO</name>
<dbReference type="GO" id="GO:0005615">
    <property type="term" value="C:extracellular space"/>
    <property type="evidence" value="ECO:0007669"/>
    <property type="project" value="InterPro"/>
</dbReference>
<evidence type="ECO:0000256" key="4">
    <source>
        <dbReference type="ARBA" id="ARBA00022861"/>
    </source>
</evidence>
<sequence length="282" mass="31651">MQKILIILIGFFLLGTLENLYAHRERLLPNPVDIVEGNHENQIATPPIEVFYLVTTLTPEQVITSDGFWSAGASSADSTNLDFSLLNHVTPSVNSERSGYISLFRNFIHALIYAQSNISQDYYIYQIAGGFNIVDAQGSLGPYTPSNSTAEAVALNRIYWNQVYGWTRFSSNFIFSLDDPGLLEHNLMFDRETFANATSSPGLPELAGFPQGDPRWGNDFFANVAGCEAPLRKRSNGRCYLQQALLGSLKKFPMRVEKEVGYQLFHFLKLLSPKLYLTKECL</sequence>
<gene>
    <name evidence="7" type="ORF">LEP1GSC133_3729</name>
</gene>
<dbReference type="Proteomes" id="UP000012159">
    <property type="component" value="Unassembled WGS sequence"/>
</dbReference>
<evidence type="ECO:0000256" key="2">
    <source>
        <dbReference type="ARBA" id="ARBA00022656"/>
    </source>
</evidence>
<comment type="similarity">
    <text evidence="1">Belongs to the enterotoxin A family.</text>
</comment>